<reference evidence="2" key="1">
    <citation type="submission" date="2017-01" db="EMBL/GenBank/DDBJ databases">
        <title>Genome Analysis of Deinococcus marmoris KOPRI26562.</title>
        <authorList>
            <person name="Kim J.H."/>
            <person name="Oh H.-M."/>
        </authorList>
    </citation>
    <scope>NUCLEOTIDE SEQUENCE [LARGE SCALE GENOMIC DNA]</scope>
    <source>
        <strain evidence="2">PAMC 26633</strain>
    </source>
</reference>
<proteinExistence type="predicted"/>
<dbReference type="AlphaFoldDB" id="A0A226WSB5"/>
<evidence type="ECO:0000313" key="1">
    <source>
        <dbReference type="EMBL" id="OXC73508.1"/>
    </source>
</evidence>
<comment type="caution">
    <text evidence="1">The sequence shown here is derived from an EMBL/GenBank/DDBJ whole genome shotgun (WGS) entry which is preliminary data.</text>
</comment>
<accession>A0A226WSB5</accession>
<gene>
    <name evidence="1" type="ORF">BSU04_35550</name>
</gene>
<name>A0A226WSB5_CABSO</name>
<evidence type="ECO:0000313" key="2">
    <source>
        <dbReference type="Proteomes" id="UP000214720"/>
    </source>
</evidence>
<organism evidence="1 2">
    <name type="scientific">Caballeronia sordidicola</name>
    <name type="common">Burkholderia sordidicola</name>
    <dbReference type="NCBI Taxonomy" id="196367"/>
    <lineage>
        <taxon>Bacteria</taxon>
        <taxon>Pseudomonadati</taxon>
        <taxon>Pseudomonadota</taxon>
        <taxon>Betaproteobacteria</taxon>
        <taxon>Burkholderiales</taxon>
        <taxon>Burkholderiaceae</taxon>
        <taxon>Caballeronia</taxon>
    </lineage>
</organism>
<protein>
    <submittedName>
        <fullName evidence="1">Uncharacterized protein</fullName>
    </submittedName>
</protein>
<sequence length="44" mass="4798">MKTPGVLTDQEFFDKAARRIFRPGHAGLLPRGGRTCVDAVANAR</sequence>
<dbReference type="EMBL" id="MTHB01000246">
    <property type="protein sequence ID" value="OXC73508.1"/>
    <property type="molecule type" value="Genomic_DNA"/>
</dbReference>
<dbReference type="Proteomes" id="UP000214720">
    <property type="component" value="Unassembled WGS sequence"/>
</dbReference>